<sequence length="381" mass="43749">MVARTILAASKNALKNSGTQTEVVLLHIGQPWTDFYAKEFLLQRSLSYYNLPGFAKCLIPSQILTNSRISDCISEYGKVPSIEQQIQKLSENLETSLSTLVPEFGPFKVSQIFKFGQKNLDEKFDEIKKKNRPNRFIFLPLYPHFYGAESGQLLTEIAENIRKSSISSVENSSNREIQKSRIEQNSDYSYDVSAIHRWAEHPILAEYWASKIREEASKLDGIVFAVPRKFGYDPQSFDRAVWSTCDRVSSQLLSNSLPYRIGYYNSWDSWNRPIFGIRSSAQKSVRQQRNAFGEQARIGIVPITEVLQTFDTLTILPKLVEELAPKTHLFHPDPSHPRLAQGLSELLKSHLLGRPNRQLEIVANQSIFWRKNDEALRIFYQ</sequence>
<evidence type="ECO:0000313" key="3">
    <source>
        <dbReference type="Proteomes" id="UP001152747"/>
    </source>
</evidence>
<gene>
    <name evidence="2" type="ORF">CAMP_LOCUS2684</name>
</gene>
<dbReference type="Pfam" id="PF00762">
    <property type="entry name" value="Ferrochelatase"/>
    <property type="match status" value="1"/>
</dbReference>
<dbReference type="Proteomes" id="UP001152747">
    <property type="component" value="Unassembled WGS sequence"/>
</dbReference>
<comment type="caution">
    <text evidence="2">The sequence shown here is derived from an EMBL/GenBank/DDBJ whole genome shotgun (WGS) entry which is preliminary data.</text>
</comment>
<dbReference type="GO" id="GO:0005739">
    <property type="term" value="C:mitochondrion"/>
    <property type="evidence" value="ECO:0007669"/>
    <property type="project" value="TreeGrafter"/>
</dbReference>
<evidence type="ECO:0000256" key="1">
    <source>
        <dbReference type="RuleBase" id="RU004185"/>
    </source>
</evidence>
<evidence type="ECO:0008006" key="4">
    <source>
        <dbReference type="Google" id="ProtNLM"/>
    </source>
</evidence>
<dbReference type="GO" id="GO:0004325">
    <property type="term" value="F:ferrochelatase activity"/>
    <property type="evidence" value="ECO:0007669"/>
    <property type="project" value="InterPro"/>
</dbReference>
<dbReference type="Gene3D" id="3.40.50.1400">
    <property type="match status" value="1"/>
</dbReference>
<dbReference type="InterPro" id="IPR001015">
    <property type="entry name" value="Ferrochelatase"/>
</dbReference>
<keyword evidence="3" id="KW-1185">Reference proteome</keyword>
<dbReference type="GO" id="GO:0006783">
    <property type="term" value="P:heme biosynthetic process"/>
    <property type="evidence" value="ECO:0007669"/>
    <property type="project" value="InterPro"/>
</dbReference>
<accession>A0A9P1MUD6</accession>
<dbReference type="OrthoDB" id="1323at2759"/>
<dbReference type="PANTHER" id="PTHR11108">
    <property type="entry name" value="FERROCHELATASE"/>
    <property type="match status" value="1"/>
</dbReference>
<proteinExistence type="inferred from homology"/>
<organism evidence="2 3">
    <name type="scientific">Caenorhabditis angaria</name>
    <dbReference type="NCBI Taxonomy" id="860376"/>
    <lineage>
        <taxon>Eukaryota</taxon>
        <taxon>Metazoa</taxon>
        <taxon>Ecdysozoa</taxon>
        <taxon>Nematoda</taxon>
        <taxon>Chromadorea</taxon>
        <taxon>Rhabditida</taxon>
        <taxon>Rhabditina</taxon>
        <taxon>Rhabditomorpha</taxon>
        <taxon>Rhabditoidea</taxon>
        <taxon>Rhabditidae</taxon>
        <taxon>Peloderinae</taxon>
        <taxon>Caenorhabditis</taxon>
    </lineage>
</organism>
<evidence type="ECO:0000313" key="2">
    <source>
        <dbReference type="EMBL" id="CAI5440047.1"/>
    </source>
</evidence>
<dbReference type="PANTHER" id="PTHR11108:SF1">
    <property type="entry name" value="FERROCHELATASE, MITOCHONDRIAL"/>
    <property type="match status" value="1"/>
</dbReference>
<dbReference type="SUPFAM" id="SSF53800">
    <property type="entry name" value="Chelatase"/>
    <property type="match status" value="1"/>
</dbReference>
<reference evidence="2" key="1">
    <citation type="submission" date="2022-11" db="EMBL/GenBank/DDBJ databases">
        <authorList>
            <person name="Kikuchi T."/>
        </authorList>
    </citation>
    <scope>NUCLEOTIDE SEQUENCE</scope>
    <source>
        <strain evidence="2">PS1010</strain>
    </source>
</reference>
<name>A0A9P1MUD6_9PELO</name>
<dbReference type="EMBL" id="CANHGI010000001">
    <property type="protein sequence ID" value="CAI5440047.1"/>
    <property type="molecule type" value="Genomic_DNA"/>
</dbReference>
<protein>
    <recommendedName>
        <fullName evidence="4">Ferrochelatase</fullName>
    </recommendedName>
</protein>
<dbReference type="AlphaFoldDB" id="A0A9P1MUD6"/>
<comment type="similarity">
    <text evidence="1">Belongs to the ferrochelatase family.</text>
</comment>